<dbReference type="EMBL" id="CP040098">
    <property type="protein sequence ID" value="QCQ21942.1"/>
    <property type="molecule type" value="Genomic_DNA"/>
</dbReference>
<dbReference type="Proteomes" id="UP000298602">
    <property type="component" value="Chromosome"/>
</dbReference>
<reference evidence="1 2" key="1">
    <citation type="submission" date="2019-05" db="EMBL/GenBank/DDBJ databases">
        <title>The Complete Genome Sequence of the n-alkane-degrading Desulfoglaeba alkanexedens ALDC reveals multiple alkylsuccinate synthase gene clusters.</title>
        <authorList>
            <person name="Callaghan A.V."/>
            <person name="Davidova I.A."/>
            <person name="Duncan K.E."/>
            <person name="Morris B."/>
            <person name="McInerney M.J."/>
        </authorList>
    </citation>
    <scope>NUCLEOTIDE SEQUENCE [LARGE SCALE GENOMIC DNA]</scope>
    <source>
        <strain evidence="1 2">ALDC</strain>
    </source>
</reference>
<dbReference type="OrthoDB" id="5432020at2"/>
<dbReference type="AlphaFoldDB" id="A0A4P8L598"/>
<dbReference type="InterPro" id="IPR003787">
    <property type="entry name" value="Sulphur_relay_DsrE/F-like"/>
</dbReference>
<evidence type="ECO:0000313" key="2">
    <source>
        <dbReference type="Proteomes" id="UP000298602"/>
    </source>
</evidence>
<organism evidence="1 2">
    <name type="scientific">Desulfoglaeba alkanexedens ALDC</name>
    <dbReference type="NCBI Taxonomy" id="980445"/>
    <lineage>
        <taxon>Bacteria</taxon>
        <taxon>Pseudomonadati</taxon>
        <taxon>Thermodesulfobacteriota</taxon>
        <taxon>Syntrophobacteria</taxon>
        <taxon>Syntrophobacterales</taxon>
        <taxon>Syntrophobacteraceae</taxon>
        <taxon>Desulfoglaeba</taxon>
    </lineage>
</organism>
<name>A0A4P8L598_9BACT</name>
<dbReference type="InterPro" id="IPR027396">
    <property type="entry name" value="DsrEFH-like"/>
</dbReference>
<dbReference type="PANTHER" id="PTHR37691">
    <property type="entry name" value="BLR3518 PROTEIN"/>
    <property type="match status" value="1"/>
</dbReference>
<dbReference type="SUPFAM" id="SSF75169">
    <property type="entry name" value="DsrEFH-like"/>
    <property type="match status" value="1"/>
</dbReference>
<reference evidence="1 2" key="2">
    <citation type="submission" date="2019-05" db="EMBL/GenBank/DDBJ databases">
        <authorList>
            <person name="Suflita J.M."/>
            <person name="Marks C.R."/>
        </authorList>
    </citation>
    <scope>NUCLEOTIDE SEQUENCE [LARGE SCALE GENOMIC DNA]</scope>
    <source>
        <strain evidence="1 2">ALDC</strain>
    </source>
</reference>
<dbReference type="Pfam" id="PF02635">
    <property type="entry name" value="DsrE"/>
    <property type="match status" value="1"/>
</dbReference>
<sequence length="113" mass="13042">MKIKAIFHIDENEKWTLLIGNVRNLYKGIHDQEYEIEILANSVAVEMFKADNPLHKRDFEELNKLGIRMCACNNSLIGMNIQRSELLPFVNVVPIGVKELIEKQLDGFAYIKP</sequence>
<protein>
    <submittedName>
        <fullName evidence="1">Uncharacterized protein</fullName>
    </submittedName>
</protein>
<proteinExistence type="predicted"/>
<keyword evidence="2" id="KW-1185">Reference proteome</keyword>
<dbReference type="PANTHER" id="PTHR37691:SF1">
    <property type="entry name" value="BLR3518 PROTEIN"/>
    <property type="match status" value="1"/>
</dbReference>
<dbReference type="RefSeq" id="WP_137423911.1">
    <property type="nucleotide sequence ID" value="NZ_CP040098.1"/>
</dbReference>
<dbReference type="Gene3D" id="3.40.1260.10">
    <property type="entry name" value="DsrEFH-like"/>
    <property type="match status" value="1"/>
</dbReference>
<gene>
    <name evidence="1" type="ORF">FDQ92_06995</name>
</gene>
<dbReference type="KEGG" id="dax:FDQ92_06995"/>
<evidence type="ECO:0000313" key="1">
    <source>
        <dbReference type="EMBL" id="QCQ21942.1"/>
    </source>
</evidence>
<accession>A0A4P8L598</accession>